<sequence length="149" mass="16546">MEYQSSSVALSQKLSNGHSIYEGVFSSPASKFKVSAFTSRVEDYTEIFGGSGASRGSSIPVLEVPELHERKASVDVRSSKLDYSNVFSGFGDTDFGVPYEELFAEPKKRGTRTPAERRALQKRQILLVARGMVFCLMKHLIHHLMAPRS</sequence>
<gene>
    <name evidence="1" type="ORF">Pyn_36934</name>
</gene>
<comment type="caution">
    <text evidence="1">The sequence shown here is derived from an EMBL/GenBank/DDBJ whole genome shotgun (WGS) entry which is preliminary data.</text>
</comment>
<dbReference type="PANTHER" id="PTHR23172">
    <property type="entry name" value="AUXILIN/CYCLIN G-ASSOCIATED KINASE-RELATED"/>
    <property type="match status" value="1"/>
</dbReference>
<dbReference type="Proteomes" id="UP000250321">
    <property type="component" value="Unassembled WGS sequence"/>
</dbReference>
<accession>A0A314ZPI6</accession>
<dbReference type="GO" id="GO:0072318">
    <property type="term" value="P:clathrin coat disassembly"/>
    <property type="evidence" value="ECO:0007669"/>
    <property type="project" value="TreeGrafter"/>
</dbReference>
<dbReference type="OrthoDB" id="1717591at2759"/>
<dbReference type="GO" id="GO:0031982">
    <property type="term" value="C:vesicle"/>
    <property type="evidence" value="ECO:0007669"/>
    <property type="project" value="TreeGrafter"/>
</dbReference>
<proteinExistence type="predicted"/>
<name>A0A314ZPI6_PRUYE</name>
<dbReference type="GO" id="GO:0030276">
    <property type="term" value="F:clathrin binding"/>
    <property type="evidence" value="ECO:0007669"/>
    <property type="project" value="TreeGrafter"/>
</dbReference>
<evidence type="ECO:0000313" key="2">
    <source>
        <dbReference type="Proteomes" id="UP000250321"/>
    </source>
</evidence>
<dbReference type="EMBL" id="PJQY01001299">
    <property type="protein sequence ID" value="PQQ03886.1"/>
    <property type="molecule type" value="Genomic_DNA"/>
</dbReference>
<evidence type="ECO:0000313" key="1">
    <source>
        <dbReference type="EMBL" id="PQQ03886.1"/>
    </source>
</evidence>
<organism evidence="1 2">
    <name type="scientific">Prunus yedoensis var. nudiflora</name>
    <dbReference type="NCBI Taxonomy" id="2094558"/>
    <lineage>
        <taxon>Eukaryota</taxon>
        <taxon>Viridiplantae</taxon>
        <taxon>Streptophyta</taxon>
        <taxon>Embryophyta</taxon>
        <taxon>Tracheophyta</taxon>
        <taxon>Spermatophyta</taxon>
        <taxon>Magnoliopsida</taxon>
        <taxon>eudicotyledons</taxon>
        <taxon>Gunneridae</taxon>
        <taxon>Pentapetalae</taxon>
        <taxon>rosids</taxon>
        <taxon>fabids</taxon>
        <taxon>Rosales</taxon>
        <taxon>Rosaceae</taxon>
        <taxon>Amygdaloideae</taxon>
        <taxon>Amygdaleae</taxon>
        <taxon>Prunus</taxon>
    </lineage>
</organism>
<keyword evidence="2" id="KW-1185">Reference proteome</keyword>
<dbReference type="GO" id="GO:0005737">
    <property type="term" value="C:cytoplasm"/>
    <property type="evidence" value="ECO:0007669"/>
    <property type="project" value="TreeGrafter"/>
</dbReference>
<dbReference type="PANTHER" id="PTHR23172:SF87">
    <property type="entry name" value="CHAPERONE DNAJ-DOMAIN SUPERFAMILY PROTEIN"/>
    <property type="match status" value="1"/>
</dbReference>
<dbReference type="GO" id="GO:0072583">
    <property type="term" value="P:clathrin-dependent endocytosis"/>
    <property type="evidence" value="ECO:0007669"/>
    <property type="project" value="TreeGrafter"/>
</dbReference>
<dbReference type="AlphaFoldDB" id="A0A314ZPI6"/>
<reference evidence="1 2" key="1">
    <citation type="submission" date="2018-02" db="EMBL/GenBank/DDBJ databases">
        <title>Draft genome of wild Prunus yedoensis var. nudiflora.</title>
        <authorList>
            <person name="Baek S."/>
            <person name="Kim J.-H."/>
            <person name="Choi K."/>
            <person name="Kim G.-B."/>
            <person name="Cho A."/>
            <person name="Jang H."/>
            <person name="Shin C.-H."/>
            <person name="Yu H.-J."/>
            <person name="Mun J.-H."/>
        </authorList>
    </citation>
    <scope>NUCLEOTIDE SEQUENCE [LARGE SCALE GENOMIC DNA]</scope>
    <source>
        <strain evidence="2">cv. Jeju island</strain>
        <tissue evidence="1">Leaf</tissue>
    </source>
</reference>
<protein>
    <submittedName>
        <fullName evidence="1">Auxilin-like protein 1</fullName>
    </submittedName>
</protein>
<dbReference type="STRING" id="2094558.A0A314ZPI6"/>